<evidence type="ECO:0000313" key="2">
    <source>
        <dbReference type="Proteomes" id="UP000478463"/>
    </source>
</evidence>
<organism evidence="1 2">
    <name type="scientific">Eggerthella guodeyinii</name>
    <dbReference type="NCBI Taxonomy" id="2690837"/>
    <lineage>
        <taxon>Bacteria</taxon>
        <taxon>Bacillati</taxon>
        <taxon>Actinomycetota</taxon>
        <taxon>Coriobacteriia</taxon>
        <taxon>Eggerthellales</taxon>
        <taxon>Eggerthellaceae</taxon>
        <taxon>Eggerthella</taxon>
    </lineage>
</organism>
<proteinExistence type="predicted"/>
<evidence type="ECO:0000313" key="1">
    <source>
        <dbReference type="EMBL" id="QOS69562.1"/>
    </source>
</evidence>
<dbReference type="Pfam" id="PF07314">
    <property type="entry name" value="Lit"/>
    <property type="match status" value="1"/>
</dbReference>
<dbReference type="EMBL" id="CP063310">
    <property type="protein sequence ID" value="QOS69562.1"/>
    <property type="molecule type" value="Genomic_DNA"/>
</dbReference>
<dbReference type="InterPro" id="IPR010178">
    <property type="entry name" value="Lit"/>
</dbReference>
<gene>
    <name evidence="1" type="ORF">GS424_006900</name>
</gene>
<dbReference type="RefSeq" id="WP_160941823.1">
    <property type="nucleotide sequence ID" value="NZ_CP063310.1"/>
</dbReference>
<dbReference type="KEGG" id="egd:GS424_006900"/>
<sequence length="250" mass="25761">MSNAINKLAAVVAAAALAVTLVATGFAACAAFPQTTEALAGAFSGNGNPDTPFSHDELVQAAVATRDYTVGSNDRDAVFSALHAINESAGTPYAQAGPDELAAAPEEYTLPADALSHLDDVYRVVAGARIGLVVVALLAVAACAHVAIRVGRRALGGVLAAAGVAVVAVFALLAAWVVVDFNGFFAAFHSLFFANGTWTFSYDSLLITMYPPEFWMGMGAVWLATTGLLSIAAVVVGVFLRRRGAQKRSA</sequence>
<protein>
    <submittedName>
        <fullName evidence="1">DUF1461 domain-containing protein</fullName>
    </submittedName>
</protein>
<accession>A0A6L7ISK7</accession>
<dbReference type="AlphaFoldDB" id="A0A6L7ISK7"/>
<name>A0A6L7ISK7_9ACTN</name>
<dbReference type="PROSITE" id="PS51257">
    <property type="entry name" value="PROKAR_LIPOPROTEIN"/>
    <property type="match status" value="1"/>
</dbReference>
<reference evidence="1 2" key="1">
    <citation type="submission" date="2020-10" db="EMBL/GenBank/DDBJ databases">
        <title>Eggerthella sp. nov., isolated from human feces.</title>
        <authorList>
            <person name="Yajun G."/>
        </authorList>
    </citation>
    <scope>NUCLEOTIDE SEQUENCE [LARGE SCALE GENOMIC DNA]</scope>
    <source>
        <strain evidence="1 2">HF-1101</strain>
    </source>
</reference>
<dbReference type="Proteomes" id="UP000478463">
    <property type="component" value="Chromosome"/>
</dbReference>